<evidence type="ECO:0000313" key="3">
    <source>
        <dbReference type="Proteomes" id="UP000054538"/>
    </source>
</evidence>
<evidence type="ECO:0000313" key="2">
    <source>
        <dbReference type="EMBL" id="KIK72485.1"/>
    </source>
</evidence>
<dbReference type="EMBL" id="KN830779">
    <property type="protein sequence ID" value="KIK72485.1"/>
    <property type="molecule type" value="Genomic_DNA"/>
</dbReference>
<keyword evidence="3" id="KW-1185">Reference proteome</keyword>
<gene>
    <name evidence="2" type="ORF">PAXRUDRAFT_21935</name>
</gene>
<name>A0A0D0D6I8_9AGAM</name>
<dbReference type="AlphaFoldDB" id="A0A0D0D6I8"/>
<sequence>MSSHPQSLDRRPARKLQTTPFLGSSTGHGKYFPSAEAAQDAAGVLETPAGHCRGPEIEATHGAKTAAARTNSRPRVRNVHPAAAQQETAVPASREGQRAKTPEAGSDGMPAATRAEPAARRHPYPGQQTRAYVASTLLRGRINDLTVDPDAAETLQD</sequence>
<organism evidence="2 3">
    <name type="scientific">Paxillus rubicundulus Ve08.2h10</name>
    <dbReference type="NCBI Taxonomy" id="930991"/>
    <lineage>
        <taxon>Eukaryota</taxon>
        <taxon>Fungi</taxon>
        <taxon>Dikarya</taxon>
        <taxon>Basidiomycota</taxon>
        <taxon>Agaricomycotina</taxon>
        <taxon>Agaricomycetes</taxon>
        <taxon>Agaricomycetidae</taxon>
        <taxon>Boletales</taxon>
        <taxon>Paxilineae</taxon>
        <taxon>Paxillaceae</taxon>
        <taxon>Paxillus</taxon>
    </lineage>
</organism>
<feature type="compositionally biased region" description="Polar residues" evidence="1">
    <location>
        <begin position="16"/>
        <end position="27"/>
    </location>
</feature>
<reference evidence="2 3" key="1">
    <citation type="submission" date="2014-04" db="EMBL/GenBank/DDBJ databases">
        <authorList>
            <consortium name="DOE Joint Genome Institute"/>
            <person name="Kuo A."/>
            <person name="Kohler A."/>
            <person name="Jargeat P."/>
            <person name="Nagy L.G."/>
            <person name="Floudas D."/>
            <person name="Copeland A."/>
            <person name="Barry K.W."/>
            <person name="Cichocki N."/>
            <person name="Veneault-Fourrey C."/>
            <person name="LaButti K."/>
            <person name="Lindquist E.A."/>
            <person name="Lipzen A."/>
            <person name="Lundell T."/>
            <person name="Morin E."/>
            <person name="Murat C."/>
            <person name="Sun H."/>
            <person name="Tunlid A."/>
            <person name="Henrissat B."/>
            <person name="Grigoriev I.V."/>
            <person name="Hibbett D.S."/>
            <person name="Martin F."/>
            <person name="Nordberg H.P."/>
            <person name="Cantor M.N."/>
            <person name="Hua S.X."/>
        </authorList>
    </citation>
    <scope>NUCLEOTIDE SEQUENCE [LARGE SCALE GENOMIC DNA]</scope>
    <source>
        <strain evidence="2 3">Ve08.2h10</strain>
    </source>
</reference>
<dbReference type="Proteomes" id="UP000054538">
    <property type="component" value="Unassembled WGS sequence"/>
</dbReference>
<dbReference type="InParanoid" id="A0A0D0D6I8"/>
<dbReference type="HOGENOM" id="CLU_1678494_0_0_1"/>
<evidence type="ECO:0000256" key="1">
    <source>
        <dbReference type="SAM" id="MobiDB-lite"/>
    </source>
</evidence>
<accession>A0A0D0D6I8</accession>
<reference evidence="3" key="2">
    <citation type="submission" date="2015-01" db="EMBL/GenBank/DDBJ databases">
        <title>Evolutionary Origins and Diversification of the Mycorrhizal Mutualists.</title>
        <authorList>
            <consortium name="DOE Joint Genome Institute"/>
            <consortium name="Mycorrhizal Genomics Consortium"/>
            <person name="Kohler A."/>
            <person name="Kuo A."/>
            <person name="Nagy L.G."/>
            <person name="Floudas D."/>
            <person name="Copeland A."/>
            <person name="Barry K.W."/>
            <person name="Cichocki N."/>
            <person name="Veneault-Fourrey C."/>
            <person name="LaButti K."/>
            <person name="Lindquist E.A."/>
            <person name="Lipzen A."/>
            <person name="Lundell T."/>
            <person name="Morin E."/>
            <person name="Murat C."/>
            <person name="Riley R."/>
            <person name="Ohm R."/>
            <person name="Sun H."/>
            <person name="Tunlid A."/>
            <person name="Henrissat B."/>
            <person name="Grigoriev I.V."/>
            <person name="Hibbett D.S."/>
            <person name="Martin F."/>
        </authorList>
    </citation>
    <scope>NUCLEOTIDE SEQUENCE [LARGE SCALE GENOMIC DNA]</scope>
    <source>
        <strain evidence="3">Ve08.2h10</strain>
    </source>
</reference>
<protein>
    <submittedName>
        <fullName evidence="2">Uncharacterized protein</fullName>
    </submittedName>
</protein>
<proteinExistence type="predicted"/>
<feature type="region of interest" description="Disordered" evidence="1">
    <location>
        <begin position="1"/>
        <end position="127"/>
    </location>
</feature>